<proteinExistence type="predicted"/>
<dbReference type="EMBL" id="AUPC02000241">
    <property type="protein sequence ID" value="POG64436.1"/>
    <property type="molecule type" value="Genomic_DNA"/>
</dbReference>
<name>A0A2P4PGC1_RHIID</name>
<protein>
    <recommendedName>
        <fullName evidence="3">F-box domain-containing protein</fullName>
    </recommendedName>
</protein>
<comment type="caution">
    <text evidence="1">The sequence shown here is derived from an EMBL/GenBank/DDBJ whole genome shotgun (WGS) entry which is preliminary data.</text>
</comment>
<gene>
    <name evidence="1" type="ORF">GLOIN_2v1782948</name>
</gene>
<dbReference type="AlphaFoldDB" id="A0A2P4PGC1"/>
<reference evidence="1 2" key="1">
    <citation type="journal article" date="2013" name="Proc. Natl. Acad. Sci. U.S.A.">
        <title>Genome of an arbuscular mycorrhizal fungus provides insight into the oldest plant symbiosis.</title>
        <authorList>
            <person name="Tisserant E."/>
            <person name="Malbreil M."/>
            <person name="Kuo A."/>
            <person name="Kohler A."/>
            <person name="Symeonidi A."/>
            <person name="Balestrini R."/>
            <person name="Charron P."/>
            <person name="Duensing N."/>
            <person name="Frei Dit Frey N."/>
            <person name="Gianinazzi-Pearson V."/>
            <person name="Gilbert L.B."/>
            <person name="Handa Y."/>
            <person name="Herr J.R."/>
            <person name="Hijri M."/>
            <person name="Koul R."/>
            <person name="Kawaguchi M."/>
            <person name="Krajinski F."/>
            <person name="Lammers P.J."/>
            <person name="Masclaux F.G."/>
            <person name="Murat C."/>
            <person name="Morin E."/>
            <person name="Ndikumana S."/>
            <person name="Pagni M."/>
            <person name="Petitpierre D."/>
            <person name="Requena N."/>
            <person name="Rosikiewicz P."/>
            <person name="Riley R."/>
            <person name="Saito K."/>
            <person name="San Clemente H."/>
            <person name="Shapiro H."/>
            <person name="van Tuinen D."/>
            <person name="Becard G."/>
            <person name="Bonfante P."/>
            <person name="Paszkowski U."/>
            <person name="Shachar-Hill Y.Y."/>
            <person name="Tuskan G.A."/>
            <person name="Young P.W."/>
            <person name="Sanders I.R."/>
            <person name="Henrissat B."/>
            <person name="Rensing S.A."/>
            <person name="Grigoriev I.V."/>
            <person name="Corradi N."/>
            <person name="Roux C."/>
            <person name="Martin F."/>
        </authorList>
    </citation>
    <scope>NUCLEOTIDE SEQUENCE [LARGE SCALE GENOMIC DNA]</scope>
    <source>
        <strain evidence="1 2">DAOM 197198</strain>
    </source>
</reference>
<evidence type="ECO:0008006" key="3">
    <source>
        <dbReference type="Google" id="ProtNLM"/>
    </source>
</evidence>
<keyword evidence="2" id="KW-1185">Reference proteome</keyword>
<reference evidence="1 2" key="2">
    <citation type="journal article" date="2018" name="New Phytol.">
        <title>High intraspecific genome diversity in the model arbuscular mycorrhizal symbiont Rhizophagus irregularis.</title>
        <authorList>
            <person name="Chen E.C.H."/>
            <person name="Morin E."/>
            <person name="Beaudet D."/>
            <person name="Noel J."/>
            <person name="Yildirir G."/>
            <person name="Ndikumana S."/>
            <person name="Charron P."/>
            <person name="St-Onge C."/>
            <person name="Giorgi J."/>
            <person name="Kruger M."/>
            <person name="Marton T."/>
            <person name="Ropars J."/>
            <person name="Grigoriev I.V."/>
            <person name="Hainaut M."/>
            <person name="Henrissat B."/>
            <person name="Roux C."/>
            <person name="Martin F."/>
            <person name="Corradi N."/>
        </authorList>
    </citation>
    <scope>NUCLEOTIDE SEQUENCE [LARGE SCALE GENOMIC DNA]</scope>
    <source>
        <strain evidence="1 2">DAOM 197198</strain>
    </source>
</reference>
<evidence type="ECO:0000313" key="2">
    <source>
        <dbReference type="Proteomes" id="UP000018888"/>
    </source>
</evidence>
<accession>A0A2P4PGC1</accession>
<organism evidence="1 2">
    <name type="scientific">Rhizophagus irregularis (strain DAOM 181602 / DAOM 197198 / MUCL 43194)</name>
    <name type="common">Arbuscular mycorrhizal fungus</name>
    <name type="synonym">Glomus intraradices</name>
    <dbReference type="NCBI Taxonomy" id="747089"/>
    <lineage>
        <taxon>Eukaryota</taxon>
        <taxon>Fungi</taxon>
        <taxon>Fungi incertae sedis</taxon>
        <taxon>Mucoromycota</taxon>
        <taxon>Glomeromycotina</taxon>
        <taxon>Glomeromycetes</taxon>
        <taxon>Glomerales</taxon>
        <taxon>Glomeraceae</taxon>
        <taxon>Rhizophagus</taxon>
    </lineage>
</organism>
<dbReference type="Proteomes" id="UP000018888">
    <property type="component" value="Unassembled WGS sequence"/>
</dbReference>
<sequence length="483" mass="57543">MSCSKILLGDLPELTYEIIKYFQNDYSNLLDYSTLHSCILVNRLWCRIAIPLLWENPFSIPNRNYNKMIEIYLYNLNDDVKTKLYEYKIINNSLSSRNIMFNYVKFLKYLNICRYMFYVEKWSDDATSTKHFEQNFMRLVHMSLFKIFIENGVNLRTLEIEIGTLDIHCYDYQNILKLILQNQNFIHNIGNLQLNIVDNIENMVTNNHVLQIIHLHQNLKKIKICNNDESLYQPLLLSKDHNCSNTLNTIIFLYVEFKFINYLNEVFEQLNVLESVHIVKCSSLNNFIQQIINLTKPFKLKSLILYEVPQIETLQQLLQKSGNYLENFGGYDICLNDDILPQLLKYCDNINFLYFHGYVKKYPLTGSFILKNLGQILPSKLEYLSLVLNVKESDFRAFLENSQGVFVNKLSIELRRGSDDSLHYIKEYIMKEKRVKYLAIKDNENNKELFDLKEELREFELHNIRVRRHRDLFISDLSDFIWS</sequence>
<dbReference type="VEuPathDB" id="FungiDB:RhiirFUN_000256"/>
<evidence type="ECO:0000313" key="1">
    <source>
        <dbReference type="EMBL" id="POG64436.1"/>
    </source>
</evidence>